<dbReference type="AlphaFoldDB" id="A0AAJ5ZZ64"/>
<dbReference type="Proteomes" id="UP001218104">
    <property type="component" value="Chromosome"/>
</dbReference>
<name>A0AAJ5ZZ64_LIMFE</name>
<proteinExistence type="predicted"/>
<protein>
    <submittedName>
        <fullName evidence="1">Uncharacterized protein</fullName>
    </submittedName>
</protein>
<dbReference type="Gene3D" id="3.40.630.10">
    <property type="entry name" value="Zn peptidases"/>
    <property type="match status" value="1"/>
</dbReference>
<evidence type="ECO:0000313" key="1">
    <source>
        <dbReference type="EMBL" id="WFR89936.1"/>
    </source>
</evidence>
<accession>A0AAJ5ZZ64</accession>
<organism evidence="1 2">
    <name type="scientific">Limosilactobacillus fermentum</name>
    <name type="common">Lactobacillus fermentum</name>
    <dbReference type="NCBI Taxonomy" id="1613"/>
    <lineage>
        <taxon>Bacteria</taxon>
        <taxon>Bacillati</taxon>
        <taxon>Bacillota</taxon>
        <taxon>Bacilli</taxon>
        <taxon>Lactobacillales</taxon>
        <taxon>Lactobacillaceae</taxon>
        <taxon>Limosilactobacillus</taxon>
    </lineage>
</organism>
<reference evidence="1" key="1">
    <citation type="submission" date="2023-04" db="EMBL/GenBank/DDBJ databases">
        <title>Genomic of Limosilactobacillus fermentum MSJK0025.</title>
        <authorList>
            <person name="Yang S."/>
        </authorList>
    </citation>
    <scope>NUCLEOTIDE SEQUENCE</scope>
    <source>
        <strain evidence="1">MSJK0025</strain>
    </source>
</reference>
<sequence>MRPTAVFDNHQVDARLKTLVDRINENTPFQLSLEVLFSLQPVVTKEEHPLVQLGLAAANANYPRGKRRLKVIHGATDASVFTLHRPDLPVVILGPTSGIAPTKSMSSPPFLATWRRLKPTSNWRPSSLN</sequence>
<gene>
    <name evidence="1" type="ORF">P8634_04340</name>
</gene>
<evidence type="ECO:0000313" key="2">
    <source>
        <dbReference type="Proteomes" id="UP001218104"/>
    </source>
</evidence>
<dbReference type="Gene3D" id="3.30.70.360">
    <property type="match status" value="1"/>
</dbReference>
<dbReference type="EMBL" id="CP121468">
    <property type="protein sequence ID" value="WFR89936.1"/>
    <property type="molecule type" value="Genomic_DNA"/>
</dbReference>